<comment type="caution">
    <text evidence="1">The sequence shown here is derived from an EMBL/GenBank/DDBJ whole genome shotgun (WGS) entry which is preliminary data.</text>
</comment>
<evidence type="ECO:0000313" key="1">
    <source>
        <dbReference type="EMBL" id="KAH6945687.1"/>
    </source>
</evidence>
<accession>A0ACB7TH92</accession>
<dbReference type="Proteomes" id="UP000821845">
    <property type="component" value="Chromosome 1"/>
</dbReference>
<proteinExistence type="predicted"/>
<dbReference type="EMBL" id="CM023481">
    <property type="protein sequence ID" value="KAH6945687.1"/>
    <property type="molecule type" value="Genomic_DNA"/>
</dbReference>
<sequence>MPGRQLSARACARSRPLASARFKFPARAASFAARRLLVRRLPGLSEDRRGMEGVGRERGEGETPLFSRSQVKDVRSRRPHGTSTQRRLCASGGRRPPLLSLFDHGQCAGRLLCVQLCPKCAGLRRQCGPVCQPFLAEHFSLVTGHEVQELVRRLTTPRTVRAFTCKGVSAGIGINAINALDVRWKPRDMMTTGPPRLPATTPKEPCRLLRNQTSREGPDGRS</sequence>
<organism evidence="1 2">
    <name type="scientific">Hyalomma asiaticum</name>
    <name type="common">Tick</name>
    <dbReference type="NCBI Taxonomy" id="266040"/>
    <lineage>
        <taxon>Eukaryota</taxon>
        <taxon>Metazoa</taxon>
        <taxon>Ecdysozoa</taxon>
        <taxon>Arthropoda</taxon>
        <taxon>Chelicerata</taxon>
        <taxon>Arachnida</taxon>
        <taxon>Acari</taxon>
        <taxon>Parasitiformes</taxon>
        <taxon>Ixodida</taxon>
        <taxon>Ixodoidea</taxon>
        <taxon>Ixodidae</taxon>
        <taxon>Hyalomminae</taxon>
        <taxon>Hyalomma</taxon>
    </lineage>
</organism>
<gene>
    <name evidence="1" type="ORF">HPB50_009615</name>
</gene>
<protein>
    <submittedName>
        <fullName evidence="1">Uncharacterized protein</fullName>
    </submittedName>
</protein>
<reference evidence="1" key="1">
    <citation type="submission" date="2020-05" db="EMBL/GenBank/DDBJ databases">
        <title>Large-scale comparative analyses of tick genomes elucidate their genetic diversity and vector capacities.</title>
        <authorList>
            <person name="Jia N."/>
            <person name="Wang J."/>
            <person name="Shi W."/>
            <person name="Du L."/>
            <person name="Sun Y."/>
            <person name="Zhan W."/>
            <person name="Jiang J."/>
            <person name="Wang Q."/>
            <person name="Zhang B."/>
            <person name="Ji P."/>
            <person name="Sakyi L.B."/>
            <person name="Cui X."/>
            <person name="Yuan T."/>
            <person name="Jiang B."/>
            <person name="Yang W."/>
            <person name="Lam T.T.-Y."/>
            <person name="Chang Q."/>
            <person name="Ding S."/>
            <person name="Wang X."/>
            <person name="Zhu J."/>
            <person name="Ruan X."/>
            <person name="Zhao L."/>
            <person name="Wei J."/>
            <person name="Que T."/>
            <person name="Du C."/>
            <person name="Cheng J."/>
            <person name="Dai P."/>
            <person name="Han X."/>
            <person name="Huang E."/>
            <person name="Gao Y."/>
            <person name="Liu J."/>
            <person name="Shao H."/>
            <person name="Ye R."/>
            <person name="Li L."/>
            <person name="Wei W."/>
            <person name="Wang X."/>
            <person name="Wang C."/>
            <person name="Yang T."/>
            <person name="Huo Q."/>
            <person name="Li W."/>
            <person name="Guo W."/>
            <person name="Chen H."/>
            <person name="Zhou L."/>
            <person name="Ni X."/>
            <person name="Tian J."/>
            <person name="Zhou Y."/>
            <person name="Sheng Y."/>
            <person name="Liu T."/>
            <person name="Pan Y."/>
            <person name="Xia L."/>
            <person name="Li J."/>
            <person name="Zhao F."/>
            <person name="Cao W."/>
        </authorList>
    </citation>
    <scope>NUCLEOTIDE SEQUENCE</scope>
    <source>
        <strain evidence="1">Hyas-2018</strain>
    </source>
</reference>
<keyword evidence="2" id="KW-1185">Reference proteome</keyword>
<name>A0ACB7TH92_HYAAI</name>
<evidence type="ECO:0000313" key="2">
    <source>
        <dbReference type="Proteomes" id="UP000821845"/>
    </source>
</evidence>